<accession>A0A3Q3BZY8</accession>
<keyword evidence="2" id="KW-0732">Signal</keyword>
<dbReference type="AlphaFoldDB" id="A0A3Q3BZY8"/>
<proteinExistence type="predicted"/>
<feature type="transmembrane region" description="Helical" evidence="1">
    <location>
        <begin position="252"/>
        <end position="281"/>
    </location>
</feature>
<sequence>MSYARLVSLCAAAPGLAGLLSGSVLAAGEGKKKSSQPPLSIEELPSLYTSPEAAVAQYVEPEAGPVEQRVASLRKWAEPYTSQCQVCLLNLRWTTQEKQKISQPYDEHGHLSKASSTLYIKLYLTCEYRFYILSDCGRSRVLIDFCADVFLEEKLSCGLSCCAPVVLDSLHEPVAFFLIKDIVGFFFLPLCHCCRNIPTESKQLVLPQRRRHFCFCEVCGLEVKTCNKDMTTTGCFQRDAWELVFEISLLSVLLSFISFLLLLGFLSVFLSLPLVVLFSFYRRASSPLSLPTILLSFCPAVLPFLLTSILPVIIPSFLLSYQLCFLASLLLSFHSFFRSLLLSPIHSFHQSLQGVQNYYSSCIFEE</sequence>
<keyword evidence="1" id="KW-1133">Transmembrane helix</keyword>
<keyword evidence="1" id="KW-0812">Transmembrane</keyword>
<evidence type="ECO:0000313" key="3">
    <source>
        <dbReference type="Ensembl" id="ENSHBUP00000010271.1"/>
    </source>
</evidence>
<dbReference type="GeneTree" id="ENSGT00940000179903"/>
<name>A0A3Q3BZY8_HAPBU</name>
<feature type="transmembrane region" description="Helical" evidence="1">
    <location>
        <begin position="320"/>
        <end position="341"/>
    </location>
</feature>
<dbReference type="STRING" id="8153.ENSHBUP00000010271"/>
<protein>
    <submittedName>
        <fullName evidence="3">Apolipoprotein O</fullName>
    </submittedName>
</protein>
<keyword evidence="1" id="KW-0472">Membrane</keyword>
<reference evidence="3" key="2">
    <citation type="submission" date="2025-09" db="UniProtKB">
        <authorList>
            <consortium name="Ensembl"/>
        </authorList>
    </citation>
    <scope>IDENTIFICATION</scope>
</reference>
<evidence type="ECO:0000256" key="2">
    <source>
        <dbReference type="SAM" id="SignalP"/>
    </source>
</evidence>
<organism evidence="3 4">
    <name type="scientific">Haplochromis burtoni</name>
    <name type="common">Burton's mouthbrooder</name>
    <name type="synonym">Chromis burtoni</name>
    <dbReference type="NCBI Taxonomy" id="8153"/>
    <lineage>
        <taxon>Eukaryota</taxon>
        <taxon>Metazoa</taxon>
        <taxon>Chordata</taxon>
        <taxon>Craniata</taxon>
        <taxon>Vertebrata</taxon>
        <taxon>Euteleostomi</taxon>
        <taxon>Actinopterygii</taxon>
        <taxon>Neopterygii</taxon>
        <taxon>Teleostei</taxon>
        <taxon>Neoteleostei</taxon>
        <taxon>Acanthomorphata</taxon>
        <taxon>Ovalentaria</taxon>
        <taxon>Cichlomorphae</taxon>
        <taxon>Cichliformes</taxon>
        <taxon>Cichlidae</taxon>
        <taxon>African cichlids</taxon>
        <taxon>Pseudocrenilabrinae</taxon>
        <taxon>Haplochromini</taxon>
        <taxon>Haplochromis</taxon>
    </lineage>
</organism>
<feature type="chain" id="PRO_5018751865" evidence="2">
    <location>
        <begin position="18"/>
        <end position="366"/>
    </location>
</feature>
<evidence type="ECO:0000313" key="4">
    <source>
        <dbReference type="Proteomes" id="UP000264840"/>
    </source>
</evidence>
<keyword evidence="4" id="KW-1185">Reference proteome</keyword>
<feature type="signal peptide" evidence="2">
    <location>
        <begin position="1"/>
        <end position="17"/>
    </location>
</feature>
<evidence type="ECO:0000256" key="1">
    <source>
        <dbReference type="SAM" id="Phobius"/>
    </source>
</evidence>
<dbReference type="Proteomes" id="UP000264840">
    <property type="component" value="Unplaced"/>
</dbReference>
<feature type="transmembrane region" description="Helical" evidence="1">
    <location>
        <begin position="293"/>
        <end position="314"/>
    </location>
</feature>
<dbReference type="Ensembl" id="ENSHBUT00000017084.1">
    <property type="protein sequence ID" value="ENSHBUP00000010271.1"/>
    <property type="gene ID" value="ENSHBUG00000011808.1"/>
</dbReference>
<reference evidence="3" key="1">
    <citation type="submission" date="2025-08" db="UniProtKB">
        <authorList>
            <consortium name="Ensembl"/>
        </authorList>
    </citation>
    <scope>IDENTIFICATION</scope>
</reference>